<reference evidence="3 4" key="2">
    <citation type="journal article" date="2013" name="Plant Cell Physiol.">
        <title>Rice Annotation Project Database (RAP-DB): an integrative and interactive database for rice genomics.</title>
        <authorList>
            <person name="Sakai H."/>
            <person name="Lee S.S."/>
            <person name="Tanaka T."/>
            <person name="Numa H."/>
            <person name="Kim J."/>
            <person name="Kawahara Y."/>
            <person name="Wakimoto H."/>
            <person name="Yang C.C."/>
            <person name="Iwamoto M."/>
            <person name="Abe T."/>
            <person name="Yamada Y."/>
            <person name="Muto A."/>
            <person name="Inokuchi H."/>
            <person name="Ikemura T."/>
            <person name="Matsumoto T."/>
            <person name="Sasaki T."/>
            <person name="Itoh T."/>
        </authorList>
    </citation>
    <scope>NUCLEOTIDE SEQUENCE [LARGE SCALE GENOMIC DNA]</scope>
    <source>
        <strain evidence="4">cv. Nipponbare</strain>
    </source>
</reference>
<proteinExistence type="predicted"/>
<reference evidence="3 4" key="3">
    <citation type="journal article" date="2013" name="Rice">
        <title>Improvement of the Oryza sativa Nipponbare reference genome using next generation sequence and optical map data.</title>
        <authorList>
            <person name="Kawahara Y."/>
            <person name="de la Bastide M."/>
            <person name="Hamilton J.P."/>
            <person name="Kanamori H."/>
            <person name="McCombie W.R."/>
            <person name="Ouyang S."/>
            <person name="Schwartz D.C."/>
            <person name="Tanaka T."/>
            <person name="Wu J."/>
            <person name="Zhou S."/>
            <person name="Childs K.L."/>
            <person name="Davidson R.M."/>
            <person name="Lin H."/>
            <person name="Quesada-Ocampo L."/>
            <person name="Vaillancourt B."/>
            <person name="Sakai H."/>
            <person name="Lee S.S."/>
            <person name="Kim J."/>
            <person name="Numa H."/>
            <person name="Itoh T."/>
            <person name="Buell C.R."/>
            <person name="Matsumoto T."/>
        </authorList>
    </citation>
    <scope>NUCLEOTIDE SEQUENCE [LARGE SCALE GENOMIC DNA]</scope>
    <source>
        <strain evidence="4">cv. Nipponbare</strain>
    </source>
</reference>
<dbReference type="InParanoid" id="A0A0P0Y028"/>
<evidence type="ECO:0000313" key="3">
    <source>
        <dbReference type="EMBL" id="BAT13147.1"/>
    </source>
</evidence>
<name>A0A0P0Y028_ORYSJ</name>
<evidence type="ECO:0000313" key="4">
    <source>
        <dbReference type="Proteomes" id="UP000059680"/>
    </source>
</evidence>
<accession>A0A0P0Y028</accession>
<reference evidence="4" key="1">
    <citation type="journal article" date="2005" name="Nature">
        <title>The map-based sequence of the rice genome.</title>
        <authorList>
            <consortium name="International rice genome sequencing project (IRGSP)"/>
            <person name="Matsumoto T."/>
            <person name="Wu J."/>
            <person name="Kanamori H."/>
            <person name="Katayose Y."/>
            <person name="Fujisawa M."/>
            <person name="Namiki N."/>
            <person name="Mizuno H."/>
            <person name="Yamamoto K."/>
            <person name="Antonio B.A."/>
            <person name="Baba T."/>
            <person name="Sakata K."/>
            <person name="Nagamura Y."/>
            <person name="Aoki H."/>
            <person name="Arikawa K."/>
            <person name="Arita K."/>
            <person name="Bito T."/>
            <person name="Chiden Y."/>
            <person name="Fujitsuka N."/>
            <person name="Fukunaka R."/>
            <person name="Hamada M."/>
            <person name="Harada C."/>
            <person name="Hayashi A."/>
            <person name="Hijishita S."/>
            <person name="Honda M."/>
            <person name="Hosokawa S."/>
            <person name="Ichikawa Y."/>
            <person name="Idonuma A."/>
            <person name="Iijima M."/>
            <person name="Ikeda M."/>
            <person name="Ikeno M."/>
            <person name="Ito K."/>
            <person name="Ito S."/>
            <person name="Ito T."/>
            <person name="Ito Y."/>
            <person name="Ito Y."/>
            <person name="Iwabuchi A."/>
            <person name="Kamiya K."/>
            <person name="Karasawa W."/>
            <person name="Kurita K."/>
            <person name="Katagiri S."/>
            <person name="Kikuta A."/>
            <person name="Kobayashi H."/>
            <person name="Kobayashi N."/>
            <person name="Machita K."/>
            <person name="Maehara T."/>
            <person name="Masukawa M."/>
            <person name="Mizubayashi T."/>
            <person name="Mukai Y."/>
            <person name="Nagasaki H."/>
            <person name="Nagata Y."/>
            <person name="Naito S."/>
            <person name="Nakashima M."/>
            <person name="Nakama Y."/>
            <person name="Nakamichi Y."/>
            <person name="Nakamura M."/>
            <person name="Meguro A."/>
            <person name="Negishi M."/>
            <person name="Ohta I."/>
            <person name="Ohta T."/>
            <person name="Okamoto M."/>
            <person name="Ono N."/>
            <person name="Saji S."/>
            <person name="Sakaguchi M."/>
            <person name="Sakai K."/>
            <person name="Shibata M."/>
            <person name="Shimokawa T."/>
            <person name="Song J."/>
            <person name="Takazaki Y."/>
            <person name="Terasawa K."/>
            <person name="Tsugane M."/>
            <person name="Tsuji K."/>
            <person name="Ueda S."/>
            <person name="Waki K."/>
            <person name="Yamagata H."/>
            <person name="Yamamoto M."/>
            <person name="Yamamoto S."/>
            <person name="Yamane H."/>
            <person name="Yoshiki S."/>
            <person name="Yoshihara R."/>
            <person name="Yukawa K."/>
            <person name="Zhong H."/>
            <person name="Yano M."/>
            <person name="Yuan Q."/>
            <person name="Ouyang S."/>
            <person name="Liu J."/>
            <person name="Jones K.M."/>
            <person name="Gansberger K."/>
            <person name="Moffat K."/>
            <person name="Hill J."/>
            <person name="Bera J."/>
            <person name="Fadrosh D."/>
            <person name="Jin S."/>
            <person name="Johri S."/>
            <person name="Kim M."/>
            <person name="Overton L."/>
            <person name="Reardon M."/>
            <person name="Tsitrin T."/>
            <person name="Vuong H."/>
            <person name="Weaver B."/>
            <person name="Ciecko A."/>
            <person name="Tallon L."/>
            <person name="Jackson J."/>
            <person name="Pai G."/>
            <person name="Aken S.V."/>
            <person name="Utterback T."/>
            <person name="Reidmuller S."/>
            <person name="Feldblyum T."/>
            <person name="Hsiao J."/>
            <person name="Zismann V."/>
            <person name="Iobst S."/>
            <person name="de Vazeille A.R."/>
            <person name="Buell C.R."/>
            <person name="Ying K."/>
            <person name="Li Y."/>
            <person name="Lu T."/>
            <person name="Huang Y."/>
            <person name="Zhao Q."/>
            <person name="Feng Q."/>
            <person name="Zhang L."/>
            <person name="Zhu J."/>
            <person name="Weng Q."/>
            <person name="Mu J."/>
            <person name="Lu Y."/>
            <person name="Fan D."/>
            <person name="Liu Y."/>
            <person name="Guan J."/>
            <person name="Zhang Y."/>
            <person name="Yu S."/>
            <person name="Liu X."/>
            <person name="Zhang Y."/>
            <person name="Hong G."/>
            <person name="Han B."/>
            <person name="Choisne N."/>
            <person name="Demange N."/>
            <person name="Orjeda G."/>
            <person name="Samain S."/>
            <person name="Cattolico L."/>
            <person name="Pelletier E."/>
            <person name="Couloux A."/>
            <person name="Segurens B."/>
            <person name="Wincker P."/>
            <person name="D'Hont A."/>
            <person name="Scarpelli C."/>
            <person name="Weissenbach J."/>
            <person name="Salanoubat M."/>
            <person name="Quetier F."/>
            <person name="Yu Y."/>
            <person name="Kim H.R."/>
            <person name="Rambo T."/>
            <person name="Currie J."/>
            <person name="Collura K."/>
            <person name="Luo M."/>
            <person name="Yang T."/>
            <person name="Ammiraju J.S.S."/>
            <person name="Engler F."/>
            <person name="Soderlund C."/>
            <person name="Wing R.A."/>
            <person name="Palmer L.E."/>
            <person name="de la Bastide M."/>
            <person name="Spiegel L."/>
            <person name="Nascimento L."/>
            <person name="Zutavern T."/>
            <person name="O'Shaughnessy A."/>
            <person name="Dike S."/>
            <person name="Dedhia N."/>
            <person name="Preston R."/>
            <person name="Balija V."/>
            <person name="McCombie W.R."/>
            <person name="Chow T."/>
            <person name="Chen H."/>
            <person name="Chung M."/>
            <person name="Chen C."/>
            <person name="Shaw J."/>
            <person name="Wu H."/>
            <person name="Hsiao K."/>
            <person name="Chao Y."/>
            <person name="Chu M."/>
            <person name="Cheng C."/>
            <person name="Hour A."/>
            <person name="Lee P."/>
            <person name="Lin S."/>
            <person name="Lin Y."/>
            <person name="Liou J."/>
            <person name="Liu S."/>
            <person name="Hsing Y."/>
            <person name="Raghuvanshi S."/>
            <person name="Mohanty A."/>
            <person name="Bharti A.K."/>
            <person name="Gaur A."/>
            <person name="Gupta V."/>
            <person name="Kumar D."/>
            <person name="Ravi V."/>
            <person name="Vij S."/>
            <person name="Kapur A."/>
            <person name="Khurana P."/>
            <person name="Khurana P."/>
            <person name="Khurana J.P."/>
            <person name="Tyagi A.K."/>
            <person name="Gaikwad K."/>
            <person name="Singh A."/>
            <person name="Dalal V."/>
            <person name="Srivastava S."/>
            <person name="Dixit A."/>
            <person name="Pal A.K."/>
            <person name="Ghazi I.A."/>
            <person name="Yadav M."/>
            <person name="Pandit A."/>
            <person name="Bhargava A."/>
            <person name="Sureshbabu K."/>
            <person name="Batra K."/>
            <person name="Sharma T.R."/>
            <person name="Mohapatra T."/>
            <person name="Singh N.K."/>
            <person name="Messing J."/>
            <person name="Nelson A.B."/>
            <person name="Fuks G."/>
            <person name="Kavchok S."/>
            <person name="Keizer G."/>
            <person name="Linton E."/>
            <person name="Llaca V."/>
            <person name="Song R."/>
            <person name="Tanyolac B."/>
            <person name="Young S."/>
            <person name="Ho-Il K."/>
            <person name="Hahn J.H."/>
            <person name="Sangsakoo G."/>
            <person name="Vanavichit A."/>
            <person name="de Mattos Luiz.A.T."/>
            <person name="Zimmer P.D."/>
            <person name="Malone G."/>
            <person name="Dellagostin O."/>
            <person name="de Oliveira A.C."/>
            <person name="Bevan M."/>
            <person name="Bancroft I."/>
            <person name="Minx P."/>
            <person name="Cordum H."/>
            <person name="Wilson R."/>
            <person name="Cheng Z."/>
            <person name="Jin W."/>
            <person name="Jiang J."/>
            <person name="Leong S.A."/>
            <person name="Iwama H."/>
            <person name="Gojobori T."/>
            <person name="Itoh T."/>
            <person name="Niimura Y."/>
            <person name="Fujii Y."/>
            <person name="Habara T."/>
            <person name="Sakai H."/>
            <person name="Sato Y."/>
            <person name="Wilson G."/>
            <person name="Kumar K."/>
            <person name="McCouch S."/>
            <person name="Juretic N."/>
            <person name="Hoen D."/>
            <person name="Wright S."/>
            <person name="Bruskiewich R."/>
            <person name="Bureau T."/>
            <person name="Miyao A."/>
            <person name="Hirochika H."/>
            <person name="Nishikawa T."/>
            <person name="Kadowaki K."/>
            <person name="Sugiura M."/>
            <person name="Burr B."/>
            <person name="Sasaki T."/>
        </authorList>
    </citation>
    <scope>NUCLEOTIDE SEQUENCE [LARGE SCALE GENOMIC DNA]</scope>
    <source>
        <strain evidence="4">cv. Nipponbare</strain>
    </source>
</reference>
<sequence length="207" mass="23490">MYACIFFIVSTWTWHIRAYMTHMMAQWNGLLSPDIIIQCAHELILISNLCRGELPRKSTRWLTSLMKSLGLLHLSVLVMHRMGVNFQRWRQRRDRTQVFTASSAGRKDRMCWRRASGRTSIPSSSLASAILLLLKLFCLGDIPSNRWRATRALPRKKRRADSPGAMRGPRLINQTRGAHGGEEAQPAGWLAVSAVPSTLPWSGPGRR</sequence>
<keyword evidence="2" id="KW-0732">Signal</keyword>
<feature type="region of interest" description="Disordered" evidence="1">
    <location>
        <begin position="153"/>
        <end position="189"/>
    </location>
</feature>
<dbReference type="EMBL" id="AP014967">
    <property type="protein sequence ID" value="BAT13147.1"/>
    <property type="molecule type" value="Genomic_DNA"/>
</dbReference>
<dbReference type="PaxDb" id="39947-A0A0P0Y028"/>
<dbReference type="AlphaFoldDB" id="A0A0P0Y028"/>
<feature type="signal peptide" evidence="2">
    <location>
        <begin position="1"/>
        <end position="18"/>
    </location>
</feature>
<evidence type="ECO:0000256" key="1">
    <source>
        <dbReference type="SAM" id="MobiDB-lite"/>
    </source>
</evidence>
<protein>
    <submittedName>
        <fullName evidence="3">Os11g0208500 protein</fullName>
    </submittedName>
</protein>
<feature type="chain" id="PRO_5006057331" evidence="2">
    <location>
        <begin position="19"/>
        <end position="207"/>
    </location>
</feature>
<dbReference type="Proteomes" id="UP000059680">
    <property type="component" value="Chromosome 11"/>
</dbReference>
<evidence type="ECO:0000256" key="2">
    <source>
        <dbReference type="SAM" id="SignalP"/>
    </source>
</evidence>
<keyword evidence="4" id="KW-1185">Reference proteome</keyword>
<dbReference type="Gramene" id="Os11t0208500-00">
    <property type="protein sequence ID" value="Os11t0208500-00"/>
    <property type="gene ID" value="Os11g0208500"/>
</dbReference>
<gene>
    <name evidence="3" type="ordered locus">Os11g0208500</name>
    <name evidence="3" type="ORF">OSNPB_110208500</name>
</gene>
<organism evidence="3 4">
    <name type="scientific">Oryza sativa subsp. japonica</name>
    <name type="common">Rice</name>
    <dbReference type="NCBI Taxonomy" id="39947"/>
    <lineage>
        <taxon>Eukaryota</taxon>
        <taxon>Viridiplantae</taxon>
        <taxon>Streptophyta</taxon>
        <taxon>Embryophyta</taxon>
        <taxon>Tracheophyta</taxon>
        <taxon>Spermatophyta</taxon>
        <taxon>Magnoliopsida</taxon>
        <taxon>Liliopsida</taxon>
        <taxon>Poales</taxon>
        <taxon>Poaceae</taxon>
        <taxon>BOP clade</taxon>
        <taxon>Oryzoideae</taxon>
        <taxon>Oryzeae</taxon>
        <taxon>Oryzinae</taxon>
        <taxon>Oryza</taxon>
        <taxon>Oryza sativa</taxon>
    </lineage>
</organism>